<name>A0A7W8UNX1_9HYPH</name>
<evidence type="ECO:0000313" key="2">
    <source>
        <dbReference type="Proteomes" id="UP000528824"/>
    </source>
</evidence>
<proteinExistence type="predicted"/>
<dbReference type="AlphaFoldDB" id="A0A7W8UNX1"/>
<gene>
    <name evidence="1" type="ORF">GGI59_002314</name>
</gene>
<protein>
    <submittedName>
        <fullName evidence="1">Uncharacterized protein</fullName>
    </submittedName>
</protein>
<accession>A0A7W8UNX1</accession>
<comment type="caution">
    <text evidence="1">The sequence shown here is derived from an EMBL/GenBank/DDBJ whole genome shotgun (WGS) entry which is preliminary data.</text>
</comment>
<evidence type="ECO:0000313" key="1">
    <source>
        <dbReference type="EMBL" id="MBB5560652.1"/>
    </source>
</evidence>
<sequence length="221" mass="24558">MIRKPMRSTLVVTTAATDLTLLTVAERREAAGLAEDDASKDALLLTLDQRIAAAIMSECNIAVGSGGEPTLKKETLTETFYNVHFERLLLSRRHNVTITSLTDGDTALTTDDYIMDPEAGILARMRSDCPMSWRSSKIVVVYNAGFETIPADLKFAAMDFFRSEWLARSRDPLVKRVQTDVFEVESTTTDYWVGSVPGQAREGAVPDMVAGQLKRFRNFKV</sequence>
<dbReference type="RefSeq" id="WP_183916049.1">
    <property type="nucleotide sequence ID" value="NZ_JACHBB010000004.1"/>
</dbReference>
<dbReference type="Proteomes" id="UP000528824">
    <property type="component" value="Unassembled WGS sequence"/>
</dbReference>
<organism evidence="1 2">
    <name type="scientific">Rhizobium lentis</name>
    <dbReference type="NCBI Taxonomy" id="1138194"/>
    <lineage>
        <taxon>Bacteria</taxon>
        <taxon>Pseudomonadati</taxon>
        <taxon>Pseudomonadota</taxon>
        <taxon>Alphaproteobacteria</taxon>
        <taxon>Hyphomicrobiales</taxon>
        <taxon>Rhizobiaceae</taxon>
        <taxon>Rhizobium/Agrobacterium group</taxon>
        <taxon>Rhizobium</taxon>
    </lineage>
</organism>
<dbReference type="EMBL" id="JACHBC010000004">
    <property type="protein sequence ID" value="MBB5560652.1"/>
    <property type="molecule type" value="Genomic_DNA"/>
</dbReference>
<keyword evidence="2" id="KW-1185">Reference proteome</keyword>
<reference evidence="1 2" key="1">
    <citation type="submission" date="2020-08" db="EMBL/GenBank/DDBJ databases">
        <title>Genomic Encyclopedia of Type Strains, Phase IV (KMG-V): Genome sequencing to study the core and pangenomes of soil and plant-associated prokaryotes.</title>
        <authorList>
            <person name="Whitman W."/>
        </authorList>
    </citation>
    <scope>NUCLEOTIDE SEQUENCE [LARGE SCALE GENOMIC DNA]</scope>
    <source>
        <strain evidence="1 2">SEMIA 4034</strain>
    </source>
</reference>